<dbReference type="Gene3D" id="3.30.200.20">
    <property type="entry name" value="Phosphorylase Kinase, domain 1"/>
    <property type="match status" value="1"/>
</dbReference>
<dbReference type="PROSITE" id="PS00108">
    <property type="entry name" value="PROTEIN_KINASE_ST"/>
    <property type="match status" value="1"/>
</dbReference>
<feature type="compositionally biased region" description="Acidic residues" evidence="11">
    <location>
        <begin position="590"/>
        <end position="606"/>
    </location>
</feature>
<feature type="domain" description="FHA" evidence="12">
    <location>
        <begin position="88"/>
        <end position="139"/>
    </location>
</feature>
<feature type="compositionally biased region" description="Polar residues" evidence="11">
    <location>
        <begin position="784"/>
        <end position="796"/>
    </location>
</feature>
<evidence type="ECO:0000259" key="12">
    <source>
        <dbReference type="PROSITE" id="PS50006"/>
    </source>
</evidence>
<feature type="region of interest" description="Disordered" evidence="11">
    <location>
        <begin position="652"/>
        <end position="674"/>
    </location>
</feature>
<organism evidence="14 15">
    <name type="scientific">Pyronema omphalodes (strain CBS 100304)</name>
    <name type="common">Pyronema confluens</name>
    <dbReference type="NCBI Taxonomy" id="1076935"/>
    <lineage>
        <taxon>Eukaryota</taxon>
        <taxon>Fungi</taxon>
        <taxon>Dikarya</taxon>
        <taxon>Ascomycota</taxon>
        <taxon>Pezizomycotina</taxon>
        <taxon>Pezizomycetes</taxon>
        <taxon>Pezizales</taxon>
        <taxon>Pyronemataceae</taxon>
        <taxon>Pyronema</taxon>
    </lineage>
</organism>
<sequence length="1034" mass="114445">MDNSFHTQPTQESTQPLEAAPTERNAFHDEGIMCYLTPHSAVASQVVSTTADIDRNLVYSVISSNGIHNPTELCLPLQPGPKDPRAGYVFGRQLKCDFVMPKTYTKISNQHCRIYQTTSGALMLEDTSTNGTWVDGHLLKKTGKETKRVLGHSTFIKLVDGGGDKEEIVFSVRLPRPPEPESRIPNTNVLPRAINRNAAAAARDPFARQSDKNRRDDTRDSHCMDAQPELIAWPGDTKYTLSRAIGKGAFAEVYKAYERASGGVVAVKIIQKKSMATNGRQENADRIQKEVSILEKLDHPNIVKYIEYMENSYKAYVFMEFVSHGDLSHYLSEHGTMDEGLTKAVTYQVLQGLEYVHGQNIAHRDLKPENILIASFDPFLVKVTDFGLAKIVNNDETFLRTFCGTMLYLAPEVFPGYMTAINNAAAEGLDGNLKRKRLPNDQPKQPAPPMRTPAANRGVKRPKSDKTPYSQAVDIWSLGCVIYCLLTGKPPFEGQNQDDMCRLVTRGGFDKSRLKEFVGTDNEDCVNFIEGLLQVRPENRPTEADALQHRWLRSETGEDVEDSMEYESSQVQGVQYSASEFSNPAIGEVPDSDMDSEELEHSDEFDMQTSDPSGSSGSSGHERHNESMVNSDEYFNEGKVGISVIDRYKAGGNAASSDASKQSSGSKYEDHTPQLGDAFTYNRQRQATAEGKVHPASQSFKTPPSRPTTANQNAISLFADHHTAHFNFSPDSLKNISQKSQREPVRSPVAQRLLFSPSARSGNVGSQPYSQKQPSSSPAVRARNMSSQPLSQQQQIFAPAISAGNTSCQDQHQSQYSSQQTPRHSEYSTALVPASFDGFDGAVTKSVMSAGNANSHHHSQTSSQKTPRPQENSTALVPATCDSIPTTRSVMSEPPGTHWGQLVPLPGSIAPDAIPLVDQLVRIGRKPSNTYQTPITDDRISGDHLALQITHRDPQQAVEAAALSREEWKPTQDMVVSCEVRGTNGIYLNGLKIRKGERKRLWDGDEIILMKDYSKLVAEVWGYRLELWCGDVRR</sequence>
<evidence type="ECO:0000256" key="8">
    <source>
        <dbReference type="PIRSR" id="PIRSR630616-2"/>
    </source>
</evidence>
<reference evidence="14 15" key="1">
    <citation type="journal article" date="2013" name="PLoS Genet.">
        <title>The genome and development-dependent transcriptomes of Pyronema confluens: a window into fungal evolution.</title>
        <authorList>
            <person name="Traeger S."/>
            <person name="Altegoer F."/>
            <person name="Freitag M."/>
            <person name="Gabaldon T."/>
            <person name="Kempken F."/>
            <person name="Kumar A."/>
            <person name="Marcet-Houben M."/>
            <person name="Poggeler S."/>
            <person name="Stajich J.E."/>
            <person name="Nowrousian M."/>
        </authorList>
    </citation>
    <scope>NUCLEOTIDE SEQUENCE [LARGE SCALE GENOMIC DNA]</scope>
    <source>
        <strain evidence="15">CBS 100304</strain>
        <tissue evidence="14">Vegetative mycelium</tissue>
    </source>
</reference>
<evidence type="ECO:0000256" key="6">
    <source>
        <dbReference type="ARBA" id="ARBA00022840"/>
    </source>
</evidence>
<dbReference type="EMBL" id="HF935309">
    <property type="protein sequence ID" value="CCX29658.1"/>
    <property type="molecule type" value="Genomic_DNA"/>
</dbReference>
<feature type="region of interest" description="Disordered" evidence="11">
    <location>
        <begin position="580"/>
        <end position="632"/>
    </location>
</feature>
<feature type="active site" description="Proton acceptor" evidence="7">
    <location>
        <position position="365"/>
    </location>
</feature>
<keyword evidence="2" id="KW-0723">Serine/threonine-protein kinase</keyword>
<feature type="domain" description="Protein kinase" evidence="13">
    <location>
        <begin position="239"/>
        <end position="552"/>
    </location>
</feature>
<dbReference type="SMART" id="SM00220">
    <property type="entry name" value="S_TKc"/>
    <property type="match status" value="1"/>
</dbReference>
<comment type="similarity">
    <text evidence="1">Belongs to the protein kinase superfamily. CAMK Ser/Thr protein kinase family. CHEK2 subfamily.</text>
</comment>
<dbReference type="Gene3D" id="2.60.200.20">
    <property type="match status" value="2"/>
</dbReference>
<evidence type="ECO:0000256" key="10">
    <source>
        <dbReference type="PROSITE-ProRule" id="PRU10141"/>
    </source>
</evidence>
<feature type="region of interest" description="Disordered" evidence="11">
    <location>
        <begin position="433"/>
        <end position="466"/>
    </location>
</feature>
<dbReference type="InterPro" id="IPR000719">
    <property type="entry name" value="Prot_kinase_dom"/>
</dbReference>
<evidence type="ECO:0000259" key="13">
    <source>
        <dbReference type="PROSITE" id="PS50011"/>
    </source>
</evidence>
<feature type="region of interest" description="Disordered" evidence="11">
    <location>
        <begin position="198"/>
        <end position="222"/>
    </location>
</feature>
<feature type="compositionally biased region" description="Low complexity" evidence="11">
    <location>
        <begin position="807"/>
        <end position="820"/>
    </location>
</feature>
<keyword evidence="15" id="KW-1185">Reference proteome</keyword>
<feature type="binding site" evidence="8">
    <location>
        <begin position="369"/>
        <end position="370"/>
    </location>
    <ligand>
        <name>ATP</name>
        <dbReference type="ChEBI" id="CHEBI:30616"/>
    </ligand>
</feature>
<feature type="compositionally biased region" description="Low complexity" evidence="11">
    <location>
        <begin position="654"/>
        <end position="666"/>
    </location>
</feature>
<evidence type="ECO:0000256" key="4">
    <source>
        <dbReference type="ARBA" id="ARBA00022741"/>
    </source>
</evidence>
<feature type="compositionally biased region" description="Polar residues" evidence="11">
    <location>
        <begin position="696"/>
        <end position="710"/>
    </location>
</feature>
<dbReference type="PANTHER" id="PTHR24350">
    <property type="entry name" value="SERINE/THREONINE-PROTEIN KINASE IAL-RELATED"/>
    <property type="match status" value="1"/>
</dbReference>
<dbReference type="Pfam" id="PF00069">
    <property type="entry name" value="Pkinase"/>
    <property type="match status" value="2"/>
</dbReference>
<dbReference type="InterPro" id="IPR011009">
    <property type="entry name" value="Kinase-like_dom_sf"/>
</dbReference>
<feature type="region of interest" description="Disordered" evidence="11">
    <location>
        <begin position="850"/>
        <end position="874"/>
    </location>
</feature>
<dbReference type="InterPro" id="IPR030616">
    <property type="entry name" value="Aur-like"/>
</dbReference>
<protein>
    <submittedName>
        <fullName evidence="14">Similar to Serine/threonine-protein kinase RAD53 acc. no. P22216</fullName>
    </submittedName>
</protein>
<dbReference type="FunFam" id="3.30.200.20:FF:000315">
    <property type="entry name" value="Calcium-dependent protein kinase 3"/>
    <property type="match status" value="1"/>
</dbReference>
<feature type="region of interest" description="Disordered" evidence="11">
    <location>
        <begin position="686"/>
        <end position="710"/>
    </location>
</feature>
<dbReference type="SUPFAM" id="SSF49879">
    <property type="entry name" value="SMAD/FHA domain"/>
    <property type="match status" value="2"/>
</dbReference>
<feature type="binding site" evidence="8">
    <location>
        <position position="385"/>
    </location>
    <ligand>
        <name>ATP</name>
        <dbReference type="ChEBI" id="CHEBI:30616"/>
    </ligand>
</feature>
<dbReference type="InterPro" id="IPR008271">
    <property type="entry name" value="Ser/Thr_kinase_AS"/>
</dbReference>
<evidence type="ECO:0000256" key="9">
    <source>
        <dbReference type="PIRSR" id="PIRSR630616-3"/>
    </source>
</evidence>
<dbReference type="InterPro" id="IPR000253">
    <property type="entry name" value="FHA_dom"/>
</dbReference>
<name>U4LCQ4_PYROM</name>
<dbReference type="OMA" id="TFCGTML"/>
<dbReference type="InterPro" id="IPR008984">
    <property type="entry name" value="SMAD_FHA_dom_sf"/>
</dbReference>
<dbReference type="OrthoDB" id="504170at2759"/>
<dbReference type="GO" id="GO:0005524">
    <property type="term" value="F:ATP binding"/>
    <property type="evidence" value="ECO:0007669"/>
    <property type="project" value="UniProtKB-UniRule"/>
</dbReference>
<evidence type="ECO:0000256" key="3">
    <source>
        <dbReference type="ARBA" id="ARBA00022679"/>
    </source>
</evidence>
<dbReference type="STRING" id="1076935.U4LCQ4"/>
<evidence type="ECO:0000313" key="14">
    <source>
        <dbReference type="EMBL" id="CCX29658.1"/>
    </source>
</evidence>
<dbReference type="PROSITE" id="PS50011">
    <property type="entry name" value="PROTEIN_KINASE_DOM"/>
    <property type="match status" value="1"/>
</dbReference>
<feature type="cross-link" description="Glycyl lysine isopeptide (Lys-Gly) (interchain with G-Cter in SUMO2)" evidence="9">
    <location>
        <position position="367"/>
    </location>
</feature>
<evidence type="ECO:0000256" key="1">
    <source>
        <dbReference type="ARBA" id="ARBA00005575"/>
    </source>
</evidence>
<dbReference type="Proteomes" id="UP000018144">
    <property type="component" value="Unassembled WGS sequence"/>
</dbReference>
<dbReference type="InterPro" id="IPR017441">
    <property type="entry name" value="Protein_kinase_ATP_BS"/>
</dbReference>
<evidence type="ECO:0000256" key="7">
    <source>
        <dbReference type="PIRSR" id="PIRSR630616-1"/>
    </source>
</evidence>
<dbReference type="PROSITE" id="PS00107">
    <property type="entry name" value="PROTEIN_KINASE_ATP"/>
    <property type="match status" value="1"/>
</dbReference>
<accession>U4LCQ4</accession>
<dbReference type="Pfam" id="PF00498">
    <property type="entry name" value="FHA"/>
    <property type="match status" value="2"/>
</dbReference>
<dbReference type="Gene3D" id="1.10.510.10">
    <property type="entry name" value="Transferase(Phosphotransferase) domain 1"/>
    <property type="match status" value="1"/>
</dbReference>
<feature type="region of interest" description="Disordered" evidence="11">
    <location>
        <begin position="756"/>
        <end position="827"/>
    </location>
</feature>
<dbReference type="PROSITE" id="PS50006">
    <property type="entry name" value="FHA_DOMAIN"/>
    <property type="match status" value="2"/>
</dbReference>
<feature type="domain" description="FHA" evidence="12">
    <location>
        <begin position="921"/>
        <end position="993"/>
    </location>
</feature>
<feature type="compositionally biased region" description="Low complexity" evidence="11">
    <location>
        <begin position="766"/>
        <end position="778"/>
    </location>
</feature>
<evidence type="ECO:0000313" key="15">
    <source>
        <dbReference type="Proteomes" id="UP000018144"/>
    </source>
</evidence>
<feature type="binding site" evidence="8 10">
    <location>
        <position position="268"/>
    </location>
    <ligand>
        <name>ATP</name>
        <dbReference type="ChEBI" id="CHEBI:30616"/>
    </ligand>
</feature>
<keyword evidence="6 8" id="KW-0067">ATP-binding</keyword>
<evidence type="ECO:0000256" key="11">
    <source>
        <dbReference type="SAM" id="MobiDB-lite"/>
    </source>
</evidence>
<proteinExistence type="inferred from homology"/>
<feature type="compositionally biased region" description="Basic and acidic residues" evidence="11">
    <location>
        <begin position="205"/>
        <end position="222"/>
    </location>
</feature>
<dbReference type="eggNOG" id="KOG0615">
    <property type="taxonomic scope" value="Eukaryota"/>
</dbReference>
<gene>
    <name evidence="14" type="ORF">PCON_06319</name>
</gene>
<dbReference type="AlphaFoldDB" id="U4LCQ4"/>
<keyword evidence="3" id="KW-0808">Transferase</keyword>
<feature type="compositionally biased region" description="Polar residues" evidence="11">
    <location>
        <begin position="865"/>
        <end position="874"/>
    </location>
</feature>
<dbReference type="SMART" id="SM00240">
    <property type="entry name" value="FHA"/>
    <property type="match status" value="2"/>
</dbReference>
<dbReference type="SUPFAM" id="SSF56112">
    <property type="entry name" value="Protein kinase-like (PK-like)"/>
    <property type="match status" value="1"/>
</dbReference>
<keyword evidence="4 8" id="KW-0547">Nucleotide-binding</keyword>
<evidence type="ECO:0000256" key="5">
    <source>
        <dbReference type="ARBA" id="ARBA00022777"/>
    </source>
</evidence>
<keyword evidence="5 14" id="KW-0418">Kinase</keyword>
<dbReference type="GO" id="GO:0004674">
    <property type="term" value="F:protein serine/threonine kinase activity"/>
    <property type="evidence" value="ECO:0007669"/>
    <property type="project" value="UniProtKB-KW"/>
</dbReference>
<evidence type="ECO:0000256" key="2">
    <source>
        <dbReference type="ARBA" id="ARBA00022527"/>
    </source>
</evidence>